<evidence type="ECO:0000313" key="2">
    <source>
        <dbReference type="Proteomes" id="UP000078476"/>
    </source>
</evidence>
<proteinExistence type="predicted"/>
<dbReference type="Proteomes" id="UP000078476">
    <property type="component" value="Unassembled WGS sequence"/>
</dbReference>
<organism evidence="1 2">
    <name type="scientific">Methylomonas lenta</name>
    <dbReference type="NCBI Taxonomy" id="980561"/>
    <lineage>
        <taxon>Bacteria</taxon>
        <taxon>Pseudomonadati</taxon>
        <taxon>Pseudomonadota</taxon>
        <taxon>Gammaproteobacteria</taxon>
        <taxon>Methylococcales</taxon>
        <taxon>Methylococcaceae</taxon>
        <taxon>Methylomonas</taxon>
    </lineage>
</organism>
<protein>
    <submittedName>
        <fullName evidence="1">NGG1p interacting factor NIF3</fullName>
    </submittedName>
</protein>
<dbReference type="PANTHER" id="PTHR41774">
    <property type="match status" value="1"/>
</dbReference>
<dbReference type="InterPro" id="IPR015867">
    <property type="entry name" value="N-reg_PII/ATP_PRibTrfase_C"/>
</dbReference>
<evidence type="ECO:0000313" key="1">
    <source>
        <dbReference type="EMBL" id="OAI11190.1"/>
    </source>
</evidence>
<comment type="caution">
    <text evidence="1">The sequence shown here is derived from an EMBL/GenBank/DDBJ whole genome shotgun (WGS) entry which is preliminary data.</text>
</comment>
<dbReference type="RefSeq" id="WP_066986030.1">
    <property type="nucleotide sequence ID" value="NZ_LUUI01000143.1"/>
</dbReference>
<dbReference type="Gene3D" id="3.30.70.120">
    <property type="match status" value="1"/>
</dbReference>
<name>A0A177N1V3_9GAMM</name>
<dbReference type="OrthoDB" id="9795763at2"/>
<keyword evidence="2" id="KW-1185">Reference proteome</keyword>
<reference evidence="1 2" key="1">
    <citation type="submission" date="2016-03" db="EMBL/GenBank/DDBJ databases">
        <authorList>
            <person name="Ploux O."/>
        </authorList>
    </citation>
    <scope>NUCLEOTIDE SEQUENCE [LARGE SCALE GENOMIC DNA]</scope>
    <source>
        <strain evidence="1 2">R-45370</strain>
    </source>
</reference>
<dbReference type="EMBL" id="LUUI01000143">
    <property type="protein sequence ID" value="OAI11190.1"/>
    <property type="molecule type" value="Genomic_DNA"/>
</dbReference>
<sequence length="106" mass="11913">MYQLSFYVPASHLELVKNALFAAGAGQYKDYDQSAWQTLGQGQFRPLTTSQPYQGKIDQLETVAEYKVEMICLDQHIKPAIAALLAAHPYQRPAYATYKILTADDL</sequence>
<dbReference type="InterPro" id="IPR036069">
    <property type="entry name" value="DUF34/NIF3_sf"/>
</dbReference>
<dbReference type="PANTHER" id="PTHR41774:SF1">
    <property type="entry name" value="NGG1P INTERACTING FACTOR NIF3"/>
    <property type="match status" value="1"/>
</dbReference>
<dbReference type="STRING" id="980561.A1359_14820"/>
<accession>A0A177N1V3</accession>
<gene>
    <name evidence="1" type="ORF">A1359_14820</name>
</gene>
<dbReference type="SUPFAM" id="SSF102705">
    <property type="entry name" value="NIF3 (NGG1p interacting factor 3)-like"/>
    <property type="match status" value="1"/>
</dbReference>
<dbReference type="AlphaFoldDB" id="A0A177N1V3"/>